<keyword evidence="1" id="KW-0472">Membrane</keyword>
<dbReference type="Pfam" id="PF24661">
    <property type="entry name" value="DUF7649"/>
    <property type="match status" value="1"/>
</dbReference>
<feature type="domain" description="DUF7649" evidence="3">
    <location>
        <begin position="1"/>
        <end position="85"/>
    </location>
</feature>
<dbReference type="PIRSF" id="PIRSF031509">
    <property type="entry name" value="Cell_wall_LiaF/YvqF"/>
    <property type="match status" value="1"/>
</dbReference>
<dbReference type="GO" id="GO:0016020">
    <property type="term" value="C:membrane"/>
    <property type="evidence" value="ECO:0007669"/>
    <property type="project" value="InterPro"/>
</dbReference>
<name>A0A934PA61_9STRE</name>
<feature type="transmembrane region" description="Helical" evidence="1">
    <location>
        <begin position="29"/>
        <end position="45"/>
    </location>
</feature>
<keyword evidence="5" id="KW-1185">Reference proteome</keyword>
<sequence>MRKFQFFLIIESVLIALAFMTILSNDLTGFVLIVVLTLLALRFYNRDNRSNFFLTTSLLLFFLILMLNPYVITAIILAILYMIINHFSQVKRKNRYALIKFQERRLSSKPMANQWIGNNNHLNSSVYAFDDINIIRLSGTDTIDLSQVIMTGHDNIILIRKIYGPTIIKVPIDVGIKLDISSVYGSVQFLDFPEYDLRNETIKFQEKDYEDSVKTVKIVISVIAGNVEVRRI</sequence>
<dbReference type="InterPro" id="IPR047793">
    <property type="entry name" value="LiaF_C"/>
</dbReference>
<dbReference type="RefSeq" id="WP_199567826.1">
    <property type="nucleotide sequence ID" value="NZ_JAENBP010000004.1"/>
</dbReference>
<proteinExistence type="predicted"/>
<dbReference type="Pfam" id="PF09922">
    <property type="entry name" value="LiaF-like_C"/>
    <property type="match status" value="1"/>
</dbReference>
<reference evidence="4 5" key="1">
    <citation type="journal article" date="2021" name="Int. J. Syst. Evol. Microbiol.">
        <title>Streptococcus vicugnae sp. nov., isolated from faeces of alpacas (Vicugna pacos) and cattle (Bos taurus), Streptococcus zalophi sp. nov., and Streptococcus pacificus sp. nov., isolated from respiratory tract of California sea lions (Zalophus californianus).</title>
        <authorList>
            <person name="Volokhov D.V."/>
            <person name="Zagorodnyaya T.A."/>
            <person name="Shen Z."/>
            <person name="Blom J."/>
            <person name="Furtak V.A."/>
            <person name="Eisenberg T."/>
            <person name="Fan P."/>
            <person name="Jeong K.C."/>
            <person name="Gao Y."/>
            <person name="Zhang S."/>
            <person name="Amselle M."/>
        </authorList>
    </citation>
    <scope>NUCLEOTIDE SEQUENCE [LARGE SCALE GENOMIC DNA]</scope>
    <source>
        <strain evidence="5">CSL7508-lung</strain>
    </source>
</reference>
<evidence type="ECO:0000256" key="1">
    <source>
        <dbReference type="SAM" id="Phobius"/>
    </source>
</evidence>
<evidence type="ECO:0000259" key="2">
    <source>
        <dbReference type="Pfam" id="PF09922"/>
    </source>
</evidence>
<dbReference type="EMBL" id="JAENBP010000004">
    <property type="protein sequence ID" value="MBJ8349912.1"/>
    <property type="molecule type" value="Genomic_DNA"/>
</dbReference>
<accession>A0A934PA61</accession>
<evidence type="ECO:0000313" key="4">
    <source>
        <dbReference type="EMBL" id="MBJ8349912.1"/>
    </source>
</evidence>
<feature type="transmembrane region" description="Helical" evidence="1">
    <location>
        <begin position="7"/>
        <end position="23"/>
    </location>
</feature>
<dbReference type="AlphaFoldDB" id="A0A934PA61"/>
<dbReference type="NCBIfam" id="NF040535">
    <property type="entry name" value="LiaF_C_term"/>
    <property type="match status" value="1"/>
</dbReference>
<dbReference type="Proteomes" id="UP000644875">
    <property type="component" value="Unassembled WGS sequence"/>
</dbReference>
<evidence type="ECO:0000259" key="3">
    <source>
        <dbReference type="Pfam" id="PF24661"/>
    </source>
</evidence>
<gene>
    <name evidence="4" type="ORF">JHK64_04615</name>
</gene>
<dbReference type="InterPro" id="IPR024425">
    <property type="entry name" value="LiaF-like_C"/>
</dbReference>
<comment type="caution">
    <text evidence="4">The sequence shown here is derived from an EMBL/GenBank/DDBJ whole genome shotgun (WGS) entry which is preliminary data.</text>
</comment>
<keyword evidence="1" id="KW-1133">Transmembrane helix</keyword>
<evidence type="ECO:0000313" key="5">
    <source>
        <dbReference type="Proteomes" id="UP000644875"/>
    </source>
</evidence>
<protein>
    <submittedName>
        <fullName evidence="4">Transporter</fullName>
    </submittedName>
</protein>
<keyword evidence="1" id="KW-0812">Transmembrane</keyword>
<feature type="transmembrane region" description="Helical" evidence="1">
    <location>
        <begin position="57"/>
        <end position="84"/>
    </location>
</feature>
<feature type="domain" description="Cell wall-active antibiotics response LiaF-like C-terminal" evidence="2">
    <location>
        <begin position="115"/>
        <end position="229"/>
    </location>
</feature>
<dbReference type="InterPro" id="IPR016975">
    <property type="entry name" value="Cell_wall_LiaF"/>
</dbReference>
<dbReference type="InterPro" id="IPR056066">
    <property type="entry name" value="DUF7649"/>
</dbReference>
<organism evidence="4 5">
    <name type="scientific">Streptococcus zalophi</name>
    <dbReference type="NCBI Taxonomy" id="640031"/>
    <lineage>
        <taxon>Bacteria</taxon>
        <taxon>Bacillati</taxon>
        <taxon>Bacillota</taxon>
        <taxon>Bacilli</taxon>
        <taxon>Lactobacillales</taxon>
        <taxon>Streptococcaceae</taxon>
        <taxon>Streptococcus</taxon>
    </lineage>
</organism>